<dbReference type="AlphaFoldDB" id="A0AAD8AH14"/>
<evidence type="ECO:0000313" key="1">
    <source>
        <dbReference type="EMBL" id="KAJ9598635.1"/>
    </source>
</evidence>
<feature type="non-terminal residue" evidence="1">
    <location>
        <position position="118"/>
    </location>
</feature>
<name>A0AAD8AH14_DIPPU</name>
<dbReference type="Proteomes" id="UP001233999">
    <property type="component" value="Unassembled WGS sequence"/>
</dbReference>
<dbReference type="EMBL" id="JASPKZ010001200">
    <property type="protein sequence ID" value="KAJ9598635.1"/>
    <property type="molecule type" value="Genomic_DNA"/>
</dbReference>
<evidence type="ECO:0000313" key="2">
    <source>
        <dbReference type="Proteomes" id="UP001233999"/>
    </source>
</evidence>
<gene>
    <name evidence="1" type="ORF">L9F63_010650</name>
</gene>
<accession>A0AAD8AH14</accession>
<comment type="caution">
    <text evidence="1">The sequence shown here is derived from an EMBL/GenBank/DDBJ whole genome shotgun (WGS) entry which is preliminary data.</text>
</comment>
<sequence length="118" mass="13767">QLYLQEIPIWLMEYHLYSPSDQSQPEEPGALQQPADLNSLLLDYLQLFTSDQFTYYKSTSPEDFKFRRHNESSLGMRKKNSKCNLSKLMASLFDVPSTNKHVKNVELPKNSPPQVHDY</sequence>
<keyword evidence="2" id="KW-1185">Reference proteome</keyword>
<feature type="non-terminal residue" evidence="1">
    <location>
        <position position="1"/>
    </location>
</feature>
<reference evidence="1" key="2">
    <citation type="submission" date="2023-05" db="EMBL/GenBank/DDBJ databases">
        <authorList>
            <person name="Fouks B."/>
        </authorList>
    </citation>
    <scope>NUCLEOTIDE SEQUENCE</scope>
    <source>
        <strain evidence="1">Stay&amp;Tobe</strain>
        <tissue evidence="1">Testes</tissue>
    </source>
</reference>
<reference evidence="1" key="1">
    <citation type="journal article" date="2023" name="IScience">
        <title>Live-bearing cockroach genome reveals convergent evolutionary mechanisms linked to viviparity in insects and beyond.</title>
        <authorList>
            <person name="Fouks B."/>
            <person name="Harrison M.C."/>
            <person name="Mikhailova A.A."/>
            <person name="Marchal E."/>
            <person name="English S."/>
            <person name="Carruthers M."/>
            <person name="Jennings E.C."/>
            <person name="Chiamaka E.L."/>
            <person name="Frigard R.A."/>
            <person name="Pippel M."/>
            <person name="Attardo G.M."/>
            <person name="Benoit J.B."/>
            <person name="Bornberg-Bauer E."/>
            <person name="Tobe S.S."/>
        </authorList>
    </citation>
    <scope>NUCLEOTIDE SEQUENCE</scope>
    <source>
        <strain evidence="1">Stay&amp;Tobe</strain>
    </source>
</reference>
<organism evidence="1 2">
    <name type="scientific">Diploptera punctata</name>
    <name type="common">Pacific beetle cockroach</name>
    <dbReference type="NCBI Taxonomy" id="6984"/>
    <lineage>
        <taxon>Eukaryota</taxon>
        <taxon>Metazoa</taxon>
        <taxon>Ecdysozoa</taxon>
        <taxon>Arthropoda</taxon>
        <taxon>Hexapoda</taxon>
        <taxon>Insecta</taxon>
        <taxon>Pterygota</taxon>
        <taxon>Neoptera</taxon>
        <taxon>Polyneoptera</taxon>
        <taxon>Dictyoptera</taxon>
        <taxon>Blattodea</taxon>
        <taxon>Blaberoidea</taxon>
        <taxon>Blaberidae</taxon>
        <taxon>Diplopterinae</taxon>
        <taxon>Diploptera</taxon>
    </lineage>
</organism>
<proteinExistence type="predicted"/>
<protein>
    <submittedName>
        <fullName evidence="1">Uncharacterized protein</fullName>
    </submittedName>
</protein>